<dbReference type="AlphaFoldDB" id="A0A3E0DG88"/>
<gene>
    <name evidence="1" type="ORF">C8N25_12584</name>
</gene>
<organism evidence="1 2">
    <name type="scientific">Algoriphagus antarcticus</name>
    <dbReference type="NCBI Taxonomy" id="238540"/>
    <lineage>
        <taxon>Bacteria</taxon>
        <taxon>Pseudomonadati</taxon>
        <taxon>Bacteroidota</taxon>
        <taxon>Cytophagia</taxon>
        <taxon>Cytophagales</taxon>
        <taxon>Cyclobacteriaceae</taxon>
        <taxon>Algoriphagus</taxon>
    </lineage>
</organism>
<evidence type="ECO:0000313" key="2">
    <source>
        <dbReference type="Proteomes" id="UP000256405"/>
    </source>
</evidence>
<dbReference type="EMBL" id="QUNF01000025">
    <property type="protein sequence ID" value="REG81739.1"/>
    <property type="molecule type" value="Genomic_DNA"/>
</dbReference>
<evidence type="ECO:0000313" key="1">
    <source>
        <dbReference type="EMBL" id="REG81739.1"/>
    </source>
</evidence>
<name>A0A3E0DG88_9BACT</name>
<dbReference type="Proteomes" id="UP000256405">
    <property type="component" value="Unassembled WGS sequence"/>
</dbReference>
<accession>A0A3E0DG88</accession>
<protein>
    <recommendedName>
        <fullName evidence="3">Bacterial phospholipase C C-terminal domain-containing protein</fullName>
    </recommendedName>
</protein>
<dbReference type="RefSeq" id="WP_086542903.1">
    <property type="nucleotide sequence ID" value="NZ_MSSW01000056.1"/>
</dbReference>
<proteinExistence type="predicted"/>
<reference evidence="1 2" key="1">
    <citation type="submission" date="2018-08" db="EMBL/GenBank/DDBJ databases">
        <title>Genomic Encyclopedia of Archaeal and Bacterial Type Strains, Phase II (KMG-II): from individual species to whole genera.</title>
        <authorList>
            <person name="Goeker M."/>
        </authorList>
    </citation>
    <scope>NUCLEOTIDE SEQUENCE [LARGE SCALE GENOMIC DNA]</scope>
    <source>
        <strain evidence="1 2">DSM 15986</strain>
    </source>
</reference>
<sequence>MRNKKATDELELKIKNTSSSKLTLVAKDYVYLKLHKELKLKTGEETSLKMDTKKHKGWYQISLASKEDPQLEITYAGRLETVKTVSQILRWDE</sequence>
<dbReference type="OrthoDB" id="980947at2"/>
<keyword evidence="2" id="KW-1185">Reference proteome</keyword>
<evidence type="ECO:0008006" key="3">
    <source>
        <dbReference type="Google" id="ProtNLM"/>
    </source>
</evidence>
<comment type="caution">
    <text evidence="1">The sequence shown here is derived from an EMBL/GenBank/DDBJ whole genome shotgun (WGS) entry which is preliminary data.</text>
</comment>